<evidence type="ECO:0000313" key="2">
    <source>
        <dbReference type="EMBL" id="KAH8039901.1"/>
    </source>
</evidence>
<reference evidence="2" key="1">
    <citation type="journal article" date="2020" name="Cell">
        <title>Large-Scale Comparative Analyses of Tick Genomes Elucidate Their Genetic Diversity and Vector Capacities.</title>
        <authorList>
            <consortium name="Tick Genome and Microbiome Consortium (TIGMIC)"/>
            <person name="Jia N."/>
            <person name="Wang J."/>
            <person name="Shi W."/>
            <person name="Du L."/>
            <person name="Sun Y."/>
            <person name="Zhan W."/>
            <person name="Jiang J.F."/>
            <person name="Wang Q."/>
            <person name="Zhang B."/>
            <person name="Ji P."/>
            <person name="Bell-Sakyi L."/>
            <person name="Cui X.M."/>
            <person name="Yuan T.T."/>
            <person name="Jiang B.G."/>
            <person name="Yang W.F."/>
            <person name="Lam T.T."/>
            <person name="Chang Q.C."/>
            <person name="Ding S.J."/>
            <person name="Wang X.J."/>
            <person name="Zhu J.G."/>
            <person name="Ruan X.D."/>
            <person name="Zhao L."/>
            <person name="Wei J.T."/>
            <person name="Ye R.Z."/>
            <person name="Que T.C."/>
            <person name="Du C.H."/>
            <person name="Zhou Y.H."/>
            <person name="Cheng J.X."/>
            <person name="Dai P.F."/>
            <person name="Guo W.B."/>
            <person name="Han X.H."/>
            <person name="Huang E.J."/>
            <person name="Li L.F."/>
            <person name="Wei W."/>
            <person name="Gao Y.C."/>
            <person name="Liu J.Z."/>
            <person name="Shao H.Z."/>
            <person name="Wang X."/>
            <person name="Wang C.C."/>
            <person name="Yang T.C."/>
            <person name="Huo Q.B."/>
            <person name="Li W."/>
            <person name="Chen H.Y."/>
            <person name="Chen S.E."/>
            <person name="Zhou L.G."/>
            <person name="Ni X.B."/>
            <person name="Tian J.H."/>
            <person name="Sheng Y."/>
            <person name="Liu T."/>
            <person name="Pan Y.S."/>
            <person name="Xia L.Y."/>
            <person name="Li J."/>
            <person name="Zhao F."/>
            <person name="Cao W.C."/>
        </authorList>
    </citation>
    <scope>NUCLEOTIDE SEQUENCE</scope>
    <source>
        <strain evidence="2">Rmic-2018</strain>
    </source>
</reference>
<protein>
    <recommendedName>
        <fullName evidence="1">Cux N-terminal domain-containing protein</fullName>
    </recommendedName>
</protein>
<evidence type="ECO:0000313" key="3">
    <source>
        <dbReference type="Proteomes" id="UP000821866"/>
    </source>
</evidence>
<organism evidence="2 3">
    <name type="scientific">Rhipicephalus microplus</name>
    <name type="common">Cattle tick</name>
    <name type="synonym">Boophilus microplus</name>
    <dbReference type="NCBI Taxonomy" id="6941"/>
    <lineage>
        <taxon>Eukaryota</taxon>
        <taxon>Metazoa</taxon>
        <taxon>Ecdysozoa</taxon>
        <taxon>Arthropoda</taxon>
        <taxon>Chelicerata</taxon>
        <taxon>Arachnida</taxon>
        <taxon>Acari</taxon>
        <taxon>Parasitiformes</taxon>
        <taxon>Ixodida</taxon>
        <taxon>Ixodoidea</taxon>
        <taxon>Ixodidae</taxon>
        <taxon>Rhipicephalinae</taxon>
        <taxon>Rhipicephalus</taxon>
        <taxon>Boophilus</taxon>
    </lineage>
</organism>
<dbReference type="InterPro" id="IPR057476">
    <property type="entry name" value="Cux_N"/>
</dbReference>
<dbReference type="AlphaFoldDB" id="A0A9J6F0F1"/>
<reference evidence="2" key="2">
    <citation type="submission" date="2021-09" db="EMBL/GenBank/DDBJ databases">
        <authorList>
            <person name="Jia N."/>
            <person name="Wang J."/>
            <person name="Shi W."/>
            <person name="Du L."/>
            <person name="Sun Y."/>
            <person name="Zhan W."/>
            <person name="Jiang J."/>
            <person name="Wang Q."/>
            <person name="Zhang B."/>
            <person name="Ji P."/>
            <person name="Sakyi L.B."/>
            <person name="Cui X."/>
            <person name="Yuan T."/>
            <person name="Jiang B."/>
            <person name="Yang W."/>
            <person name="Lam T.T.-Y."/>
            <person name="Chang Q."/>
            <person name="Ding S."/>
            <person name="Wang X."/>
            <person name="Zhu J."/>
            <person name="Ruan X."/>
            <person name="Zhao L."/>
            <person name="Wei J."/>
            <person name="Que T."/>
            <person name="Du C."/>
            <person name="Cheng J."/>
            <person name="Dai P."/>
            <person name="Han X."/>
            <person name="Huang E."/>
            <person name="Gao Y."/>
            <person name="Liu J."/>
            <person name="Shao H."/>
            <person name="Ye R."/>
            <person name="Li L."/>
            <person name="Wei W."/>
            <person name="Wang X."/>
            <person name="Wang C."/>
            <person name="Huo Q."/>
            <person name="Li W."/>
            <person name="Guo W."/>
            <person name="Chen H."/>
            <person name="Chen S."/>
            <person name="Zhou L."/>
            <person name="Zhou L."/>
            <person name="Ni X."/>
            <person name="Tian J."/>
            <person name="Zhou Y."/>
            <person name="Sheng Y."/>
            <person name="Liu T."/>
            <person name="Pan Y."/>
            <person name="Xia L."/>
            <person name="Li J."/>
            <person name="Zhao F."/>
            <person name="Cao W."/>
        </authorList>
    </citation>
    <scope>NUCLEOTIDE SEQUENCE</scope>
    <source>
        <strain evidence="2">Rmic-2018</strain>
        <tissue evidence="2">Larvae</tissue>
    </source>
</reference>
<dbReference type="Pfam" id="PF25398">
    <property type="entry name" value="CUX1_N"/>
    <property type="match status" value="1"/>
</dbReference>
<dbReference type="EMBL" id="JABSTU010000001">
    <property type="protein sequence ID" value="KAH8039901.1"/>
    <property type="molecule type" value="Genomic_DNA"/>
</dbReference>
<evidence type="ECO:0000259" key="1">
    <source>
        <dbReference type="Pfam" id="PF25398"/>
    </source>
</evidence>
<accession>A0A9J6F0F1</accession>
<name>A0A9J6F0F1_RHIMP</name>
<comment type="caution">
    <text evidence="2">The sequence shown here is derived from an EMBL/GenBank/DDBJ whole genome shotgun (WGS) entry which is preliminary data.</text>
</comment>
<feature type="domain" description="Cux N-terminal" evidence="1">
    <location>
        <begin position="81"/>
        <end position="129"/>
    </location>
</feature>
<keyword evidence="3" id="KW-1185">Reference proteome</keyword>
<proteinExistence type="predicted"/>
<gene>
    <name evidence="2" type="ORF">HPB51_009157</name>
</gene>
<sequence length="211" mass="23578">MRTCVYTPRLWSSQRSHVHEVPSIHRRTIGPNQRRRAVVDSVSRASPPLAWPRFSPASLQQPIVAYRQKWSATASSAILRDQWSDRFGATVRKELDVTATELVDRQDASDAARSRLVQLCREFKKTAPHYTEPPCGAHPSLVVWKEEAHDPTKEDPPKVCGAGKAIESSLAFLQPLSTALYTEEICVINLSDVIVFRETQGRGLSGTRAGY</sequence>
<dbReference type="Proteomes" id="UP000821866">
    <property type="component" value="Chromosome 1"/>
</dbReference>